<evidence type="ECO:0000256" key="1">
    <source>
        <dbReference type="SAM" id="MobiDB-lite"/>
    </source>
</evidence>
<dbReference type="Gene3D" id="2.40.30.290">
    <property type="match status" value="1"/>
</dbReference>
<accession>A0A8I0T7K3</accession>
<dbReference type="AlphaFoldDB" id="A0A8I0T7K3"/>
<organism evidence="2 3">
    <name type="scientific">Pseudoalteromonas peptidolytica F12-50-A1</name>
    <dbReference type="NCBI Taxonomy" id="1315280"/>
    <lineage>
        <taxon>Bacteria</taxon>
        <taxon>Pseudomonadati</taxon>
        <taxon>Pseudomonadota</taxon>
        <taxon>Gammaproteobacteria</taxon>
        <taxon>Alteromonadales</taxon>
        <taxon>Pseudoalteromonadaceae</taxon>
        <taxon>Pseudoalteromonas</taxon>
    </lineage>
</organism>
<protein>
    <submittedName>
        <fullName evidence="2">Uncharacterized protein</fullName>
    </submittedName>
</protein>
<evidence type="ECO:0000313" key="3">
    <source>
        <dbReference type="Proteomes" id="UP000660708"/>
    </source>
</evidence>
<dbReference type="Gene3D" id="3.30.200.190">
    <property type="match status" value="1"/>
</dbReference>
<keyword evidence="3" id="KW-1185">Reference proteome</keyword>
<sequence length="201" mass="22260">MNFPEDLILPQEATLGTQYQTQSEETHGGKRPKNRIGSAHQWKLEITTPELDFKRSMRLFAFIHSLQGQFQNFSIRNPIPAIGVGVNVGATVAVTAEQFSTLITIERAFGGQLSSGDLISFSNHPKVYMVINDASANSQGKLVVDISPPLFQRISKGGAVHTGNNVYFSMEMTKDSYELSLNAKSAKEQKLVLQMEEAWRA</sequence>
<feature type="region of interest" description="Disordered" evidence="1">
    <location>
        <begin position="14"/>
        <end position="36"/>
    </location>
</feature>
<name>A0A8I0T7K3_9GAMM</name>
<evidence type="ECO:0000313" key="2">
    <source>
        <dbReference type="EMBL" id="MBE0348289.1"/>
    </source>
</evidence>
<feature type="compositionally biased region" description="Polar residues" evidence="1">
    <location>
        <begin position="14"/>
        <end position="23"/>
    </location>
</feature>
<reference evidence="2 3" key="1">
    <citation type="submission" date="2015-06" db="EMBL/GenBank/DDBJ databases">
        <title>Genome sequence of Pseudoalteromonas peptidolytica.</title>
        <authorList>
            <person name="Xie B.-B."/>
            <person name="Rong J.-C."/>
            <person name="Qin Q.-L."/>
            <person name="Zhang Y.-Z."/>
        </authorList>
    </citation>
    <scope>NUCLEOTIDE SEQUENCE [LARGE SCALE GENOMIC DNA]</scope>
    <source>
        <strain evidence="2 3">F12-50-A1</strain>
    </source>
</reference>
<dbReference type="RefSeq" id="WP_147389471.1">
    <property type="nucleotide sequence ID" value="NZ_AQHF01000032.1"/>
</dbReference>
<dbReference type="Proteomes" id="UP000660708">
    <property type="component" value="Unassembled WGS sequence"/>
</dbReference>
<gene>
    <name evidence="2" type="ORF">PPEP_a4574</name>
</gene>
<proteinExistence type="predicted"/>
<dbReference type="EMBL" id="AQHF01000032">
    <property type="protein sequence ID" value="MBE0348289.1"/>
    <property type="molecule type" value="Genomic_DNA"/>
</dbReference>
<comment type="caution">
    <text evidence="2">The sequence shown here is derived from an EMBL/GenBank/DDBJ whole genome shotgun (WGS) entry which is preliminary data.</text>
</comment>